<dbReference type="RefSeq" id="WP_274041425.1">
    <property type="nucleotide sequence ID" value="NZ_JANCPR020000025.1"/>
</dbReference>
<gene>
    <name evidence="1" type="ORF">NMN56_024000</name>
</gene>
<organism evidence="1 2">
    <name type="scientific">Streptomyces iconiensis</name>
    <dbReference type="NCBI Taxonomy" id="1384038"/>
    <lineage>
        <taxon>Bacteria</taxon>
        <taxon>Bacillati</taxon>
        <taxon>Actinomycetota</taxon>
        <taxon>Actinomycetes</taxon>
        <taxon>Kitasatosporales</taxon>
        <taxon>Streptomycetaceae</taxon>
        <taxon>Streptomyces</taxon>
    </lineage>
</organism>
<evidence type="ECO:0000313" key="2">
    <source>
        <dbReference type="Proteomes" id="UP001214441"/>
    </source>
</evidence>
<name>A0ABT7A0X2_9ACTN</name>
<evidence type="ECO:0000313" key="1">
    <source>
        <dbReference type="EMBL" id="MDJ1134965.1"/>
    </source>
</evidence>
<accession>A0ABT7A0X2</accession>
<sequence length="64" mass="7198">MKFVLEVDLATLNPDAEATPELGRILRYWAGNLHHYSLTPGDTSALYDSAYREVGEWRIECGGQ</sequence>
<proteinExistence type="predicted"/>
<protein>
    <submittedName>
        <fullName evidence="1">Uncharacterized protein</fullName>
    </submittedName>
</protein>
<reference evidence="1 2" key="1">
    <citation type="submission" date="2023-05" db="EMBL/GenBank/DDBJ databases">
        <title>Streptantibioticus silvisoli sp. nov., acidotolerant actinomycetes 1 from pine litter.</title>
        <authorList>
            <person name="Swiecimska M."/>
            <person name="Golinska P."/>
            <person name="Sangal V."/>
            <person name="Wachnowicz B."/>
            <person name="Goodfellow M."/>
        </authorList>
    </citation>
    <scope>NUCLEOTIDE SEQUENCE [LARGE SCALE GENOMIC DNA]</scope>
    <source>
        <strain evidence="1 2">DSM 42109</strain>
    </source>
</reference>
<dbReference type="Proteomes" id="UP001214441">
    <property type="component" value="Unassembled WGS sequence"/>
</dbReference>
<dbReference type="EMBL" id="JANCPR020000025">
    <property type="protein sequence ID" value="MDJ1134965.1"/>
    <property type="molecule type" value="Genomic_DNA"/>
</dbReference>
<comment type="caution">
    <text evidence="1">The sequence shown here is derived from an EMBL/GenBank/DDBJ whole genome shotgun (WGS) entry which is preliminary data.</text>
</comment>
<keyword evidence="2" id="KW-1185">Reference proteome</keyword>